<reference evidence="2" key="3">
    <citation type="submission" date="2011-05" db="EMBL/GenBank/DDBJ databases">
        <title>Complete sequence of Methylomonas methanica MC09.</title>
        <authorList>
            <consortium name="US DOE Joint Genome Institute"/>
            <person name="Lucas S."/>
            <person name="Han J."/>
            <person name="Lapidus A."/>
            <person name="Cheng J.-F."/>
            <person name="Goodwin L."/>
            <person name="Pitluck S."/>
            <person name="Peters L."/>
            <person name="Mikhailova N."/>
            <person name="Teshima H."/>
            <person name="Han C."/>
            <person name="Tapia R."/>
            <person name="Land M."/>
            <person name="Hauser L."/>
            <person name="Kyrpides N."/>
            <person name="Ivanova N."/>
            <person name="Pagani I."/>
            <person name="Stein L."/>
            <person name="Woyke T."/>
        </authorList>
    </citation>
    <scope>NUCLEOTIDE SEQUENCE [LARGE SCALE GENOMIC DNA]</scope>
    <source>
        <strain evidence="2">MC09</strain>
    </source>
</reference>
<dbReference type="KEGG" id="mmt:Metme_0788"/>
<keyword evidence="2" id="KW-1185">Reference proteome</keyword>
<reference evidence="1 2" key="1">
    <citation type="journal article" date="2011" name="J. Bacteriol.">
        <title>Complete Genome Sequence of the Aerobic Marine Methanotroph Methylomonas methanica MC09.</title>
        <authorList>
            <person name="Boden R."/>
            <person name="Cunliffe M."/>
            <person name="Scanlan J."/>
            <person name="Moussard H."/>
            <person name="Kits K.D."/>
            <person name="Klotz M.G."/>
            <person name="Jetten M.S."/>
            <person name="Vuilleumier S."/>
            <person name="Han J."/>
            <person name="Peters L."/>
            <person name="Mikhailova N."/>
            <person name="Teshima H."/>
            <person name="Tapia R."/>
            <person name="Kyrpides N."/>
            <person name="Ivanova N."/>
            <person name="Pagani I."/>
            <person name="Cheng J.F."/>
            <person name="Goodwin L."/>
            <person name="Han C."/>
            <person name="Hauser L."/>
            <person name="Land M.L."/>
            <person name="Lapidus A."/>
            <person name="Lucas S."/>
            <person name="Pitluck S."/>
            <person name="Woyke T."/>
            <person name="Stein L."/>
            <person name="Murrell J.C."/>
        </authorList>
    </citation>
    <scope>NUCLEOTIDE SEQUENCE [LARGE SCALE GENOMIC DNA]</scope>
    <source>
        <strain evidence="1 2">MC09</strain>
    </source>
</reference>
<organism evidence="1 2">
    <name type="scientific">Methylomonas methanica (strain DSM 25384 / MC09)</name>
    <dbReference type="NCBI Taxonomy" id="857087"/>
    <lineage>
        <taxon>Bacteria</taxon>
        <taxon>Pseudomonadati</taxon>
        <taxon>Pseudomonadota</taxon>
        <taxon>Gammaproteobacteria</taxon>
        <taxon>Methylococcales</taxon>
        <taxon>Methylococcaceae</taxon>
        <taxon>Methylomonas</taxon>
    </lineage>
</organism>
<gene>
    <name evidence="1" type="ordered locus">Metme_0788</name>
</gene>
<dbReference type="Proteomes" id="UP000008888">
    <property type="component" value="Chromosome"/>
</dbReference>
<evidence type="ECO:0000313" key="2">
    <source>
        <dbReference type="Proteomes" id="UP000008888"/>
    </source>
</evidence>
<dbReference type="STRING" id="857087.Metme_0788"/>
<dbReference type="AlphaFoldDB" id="G0A5V0"/>
<accession>G0A5V0</accession>
<sequence length="71" mass="8355">MRGRVNESEKFFAMINSCEGCVRFDFDRKKEVQKPLQWIVFVQCKVEEFRDLLLYATSNPPRVKIVVASNL</sequence>
<reference key="2">
    <citation type="submission" date="2011-05" db="EMBL/GenBank/DDBJ databases">
        <title>Complete genome sequence of the aerobic marine methanotroph Methylomonas methanica MC09.</title>
        <authorList>
            <person name="Boden R."/>
            <person name="Cunliffe M."/>
            <person name="Scanlan J."/>
            <person name="Moussard H."/>
            <person name="Kits K.D."/>
            <person name="Klotz M."/>
            <person name="Jetten M."/>
            <person name="Vuilleumier S."/>
            <person name="Han J."/>
            <person name="Peters L."/>
            <person name="Mikhailova N."/>
            <person name="Teshima H."/>
            <person name="Tapia R."/>
            <person name="Kyrpides N."/>
            <person name="Ivanova N."/>
            <person name="Pagani I."/>
            <person name="Cheng J.-F."/>
            <person name="Goodwin L."/>
            <person name="Han C."/>
            <person name="Hauser L."/>
            <person name="Land M."/>
            <person name="Lapidus A."/>
            <person name="Lucas S."/>
            <person name="Pitluck S."/>
            <person name="Woyke T."/>
            <person name="Stein L.Y."/>
            <person name="Murrell C."/>
        </authorList>
    </citation>
    <scope>NUCLEOTIDE SEQUENCE</scope>
    <source>
        <strain>MC09</strain>
    </source>
</reference>
<dbReference type="EMBL" id="CP002738">
    <property type="protein sequence ID" value="AEF99227.1"/>
    <property type="molecule type" value="Genomic_DNA"/>
</dbReference>
<dbReference type="HOGENOM" id="CLU_2735406_0_0_6"/>
<evidence type="ECO:0000313" key="1">
    <source>
        <dbReference type="EMBL" id="AEF99227.1"/>
    </source>
</evidence>
<name>G0A5V0_METMM</name>
<protein>
    <submittedName>
        <fullName evidence="1">Uncharacterized protein</fullName>
    </submittedName>
</protein>
<proteinExistence type="predicted"/>